<evidence type="ECO:0000313" key="14">
    <source>
        <dbReference type="Proteomes" id="UP000001514"/>
    </source>
</evidence>
<dbReference type="GO" id="GO:0016567">
    <property type="term" value="P:protein ubiquitination"/>
    <property type="evidence" value="ECO:0007669"/>
    <property type="project" value="UniProtKB-UniPathway"/>
</dbReference>
<dbReference type="GO" id="GO:0008270">
    <property type="term" value="F:zinc ion binding"/>
    <property type="evidence" value="ECO:0007669"/>
    <property type="project" value="UniProtKB-KW"/>
</dbReference>
<dbReference type="CDD" id="cd16461">
    <property type="entry name" value="RING-H2_EL5-like"/>
    <property type="match status" value="1"/>
</dbReference>
<keyword evidence="11" id="KW-1133">Transmembrane helix</keyword>
<keyword evidence="14" id="KW-1185">Reference proteome</keyword>
<evidence type="ECO:0000256" key="1">
    <source>
        <dbReference type="ARBA" id="ARBA00000900"/>
    </source>
</evidence>
<comment type="pathway">
    <text evidence="2">Protein modification; protein ubiquitination.</text>
</comment>
<dbReference type="InterPro" id="IPR001841">
    <property type="entry name" value="Znf_RING"/>
</dbReference>
<dbReference type="GO" id="GO:0061630">
    <property type="term" value="F:ubiquitin protein ligase activity"/>
    <property type="evidence" value="ECO:0007669"/>
    <property type="project" value="UniProtKB-EC"/>
</dbReference>
<evidence type="ECO:0000259" key="12">
    <source>
        <dbReference type="PROSITE" id="PS50089"/>
    </source>
</evidence>
<dbReference type="EMBL" id="GL377569">
    <property type="protein sequence ID" value="EFJ34412.1"/>
    <property type="molecule type" value="Genomic_DNA"/>
</dbReference>
<dbReference type="FunCoup" id="D8QZJ1">
    <property type="interactions" value="30"/>
</dbReference>
<feature type="domain" description="RING-type" evidence="12">
    <location>
        <begin position="100"/>
        <end position="142"/>
    </location>
</feature>
<dbReference type="InterPro" id="IPR044600">
    <property type="entry name" value="ATL1/ATL16-like"/>
</dbReference>
<feature type="compositionally biased region" description="Low complexity" evidence="10">
    <location>
        <begin position="179"/>
        <end position="203"/>
    </location>
</feature>
<evidence type="ECO:0000256" key="4">
    <source>
        <dbReference type="ARBA" id="ARBA00022679"/>
    </source>
</evidence>
<dbReference type="Pfam" id="PF13639">
    <property type="entry name" value="zf-RING_2"/>
    <property type="match status" value="1"/>
</dbReference>
<evidence type="ECO:0000256" key="7">
    <source>
        <dbReference type="ARBA" id="ARBA00022786"/>
    </source>
</evidence>
<dbReference type="UniPathway" id="UPA00143"/>
<dbReference type="PROSITE" id="PS50089">
    <property type="entry name" value="ZF_RING_2"/>
    <property type="match status" value="1"/>
</dbReference>
<gene>
    <name evidence="13" type="ORF">SELMODRAFT_438800</name>
</gene>
<evidence type="ECO:0000256" key="11">
    <source>
        <dbReference type="SAM" id="Phobius"/>
    </source>
</evidence>
<protein>
    <recommendedName>
        <fullName evidence="3">RING-type E3 ubiquitin transferase</fullName>
        <ecNumber evidence="3">2.3.2.27</ecNumber>
    </recommendedName>
</protein>
<dbReference type="SUPFAM" id="SSF57850">
    <property type="entry name" value="RING/U-box"/>
    <property type="match status" value="1"/>
</dbReference>
<dbReference type="InterPro" id="IPR013083">
    <property type="entry name" value="Znf_RING/FYVE/PHD"/>
</dbReference>
<keyword evidence="4" id="KW-0808">Transferase</keyword>
<dbReference type="PANTHER" id="PTHR46913:SF23">
    <property type="entry name" value="E3 UBIQUITIN-PROTEIN LIGASE RHA4A-RELATED"/>
    <property type="match status" value="1"/>
</dbReference>
<sequence>MSDQNPCTTPSCAPQLKFYQAFTFATPIIFTLVLLLLFCVLYVRRRQTARAVSQLRAQFFARGIFSAWPVDHGLTKSFRATLPTIVFDESFAASREDNQCAVCLSDYQPGEKLQQLPVCDHIFHVECIDEWLANNSTCPICRGSLHHGKLVPMESLGGQVDPHGQDRGHTAVTITGCESSNRNGSTSSSSSGTSGSGNGSQVTEVTTTAGTTAGVDHLPDKAAAKQDNLPGKATETQAQEQEEELTKSSPPTPGGWKNIVCTMRGPKLLLLNTHKVCVKHHSKE</sequence>
<evidence type="ECO:0000256" key="9">
    <source>
        <dbReference type="PROSITE-ProRule" id="PRU00175"/>
    </source>
</evidence>
<proteinExistence type="predicted"/>
<dbReference type="KEGG" id="smo:SELMODRAFT_438800"/>
<evidence type="ECO:0000256" key="5">
    <source>
        <dbReference type="ARBA" id="ARBA00022723"/>
    </source>
</evidence>
<dbReference type="Gene3D" id="3.30.40.10">
    <property type="entry name" value="Zinc/RING finger domain, C3HC4 (zinc finger)"/>
    <property type="match status" value="1"/>
</dbReference>
<dbReference type="HOGENOM" id="CLU_1006102_0_0_1"/>
<dbReference type="EC" id="2.3.2.27" evidence="3"/>
<dbReference type="STRING" id="88036.D8QZJ1"/>
<dbReference type="PANTHER" id="PTHR46913">
    <property type="entry name" value="RING-H2 FINGER PROTEIN ATL16"/>
    <property type="match status" value="1"/>
</dbReference>
<dbReference type="InParanoid" id="D8QZJ1"/>
<keyword evidence="7" id="KW-0833">Ubl conjugation pathway</keyword>
<keyword evidence="8" id="KW-0862">Zinc</keyword>
<dbReference type="Gramene" id="EFJ34412">
    <property type="protein sequence ID" value="EFJ34412"/>
    <property type="gene ID" value="SELMODRAFT_438800"/>
</dbReference>
<feature type="transmembrane region" description="Helical" evidence="11">
    <location>
        <begin position="24"/>
        <end position="43"/>
    </location>
</feature>
<accession>D8QZJ1</accession>
<evidence type="ECO:0000256" key="10">
    <source>
        <dbReference type="SAM" id="MobiDB-lite"/>
    </source>
</evidence>
<dbReference type="eggNOG" id="KOG0800">
    <property type="taxonomic scope" value="Eukaryota"/>
</dbReference>
<keyword evidence="11" id="KW-0472">Membrane</keyword>
<keyword evidence="6 9" id="KW-0863">Zinc-finger</keyword>
<evidence type="ECO:0000256" key="3">
    <source>
        <dbReference type="ARBA" id="ARBA00012483"/>
    </source>
</evidence>
<keyword evidence="11" id="KW-0812">Transmembrane</keyword>
<name>D8QZJ1_SELML</name>
<evidence type="ECO:0000313" key="13">
    <source>
        <dbReference type="EMBL" id="EFJ34412.1"/>
    </source>
</evidence>
<evidence type="ECO:0000256" key="2">
    <source>
        <dbReference type="ARBA" id="ARBA00004906"/>
    </source>
</evidence>
<evidence type="ECO:0000256" key="8">
    <source>
        <dbReference type="ARBA" id="ARBA00022833"/>
    </source>
</evidence>
<feature type="region of interest" description="Disordered" evidence="10">
    <location>
        <begin position="225"/>
        <end position="259"/>
    </location>
</feature>
<organism evidence="14">
    <name type="scientific">Selaginella moellendorffii</name>
    <name type="common">Spikemoss</name>
    <dbReference type="NCBI Taxonomy" id="88036"/>
    <lineage>
        <taxon>Eukaryota</taxon>
        <taxon>Viridiplantae</taxon>
        <taxon>Streptophyta</taxon>
        <taxon>Embryophyta</taxon>
        <taxon>Tracheophyta</taxon>
        <taxon>Lycopodiopsida</taxon>
        <taxon>Selaginellales</taxon>
        <taxon>Selaginellaceae</taxon>
        <taxon>Selaginella</taxon>
    </lineage>
</organism>
<comment type="catalytic activity">
    <reaction evidence="1">
        <text>S-ubiquitinyl-[E2 ubiquitin-conjugating enzyme]-L-cysteine + [acceptor protein]-L-lysine = [E2 ubiquitin-conjugating enzyme]-L-cysteine + N(6)-ubiquitinyl-[acceptor protein]-L-lysine.</text>
        <dbReference type="EC" id="2.3.2.27"/>
    </reaction>
</comment>
<evidence type="ECO:0000256" key="6">
    <source>
        <dbReference type="ARBA" id="ARBA00022771"/>
    </source>
</evidence>
<feature type="region of interest" description="Disordered" evidence="10">
    <location>
        <begin position="160"/>
        <end position="203"/>
    </location>
</feature>
<dbReference type="SMART" id="SM00184">
    <property type="entry name" value="RING"/>
    <property type="match status" value="1"/>
</dbReference>
<keyword evidence="5" id="KW-0479">Metal-binding</keyword>
<dbReference type="Proteomes" id="UP000001514">
    <property type="component" value="Unassembled WGS sequence"/>
</dbReference>
<reference evidence="13 14" key="1">
    <citation type="journal article" date="2011" name="Science">
        <title>The Selaginella genome identifies genetic changes associated with the evolution of vascular plants.</title>
        <authorList>
            <person name="Banks J.A."/>
            <person name="Nishiyama T."/>
            <person name="Hasebe M."/>
            <person name="Bowman J.L."/>
            <person name="Gribskov M."/>
            <person name="dePamphilis C."/>
            <person name="Albert V.A."/>
            <person name="Aono N."/>
            <person name="Aoyama T."/>
            <person name="Ambrose B.A."/>
            <person name="Ashton N.W."/>
            <person name="Axtell M.J."/>
            <person name="Barker E."/>
            <person name="Barker M.S."/>
            <person name="Bennetzen J.L."/>
            <person name="Bonawitz N.D."/>
            <person name="Chapple C."/>
            <person name="Cheng C."/>
            <person name="Correa L.G."/>
            <person name="Dacre M."/>
            <person name="DeBarry J."/>
            <person name="Dreyer I."/>
            <person name="Elias M."/>
            <person name="Engstrom E.M."/>
            <person name="Estelle M."/>
            <person name="Feng L."/>
            <person name="Finet C."/>
            <person name="Floyd S.K."/>
            <person name="Frommer W.B."/>
            <person name="Fujita T."/>
            <person name="Gramzow L."/>
            <person name="Gutensohn M."/>
            <person name="Harholt J."/>
            <person name="Hattori M."/>
            <person name="Heyl A."/>
            <person name="Hirai T."/>
            <person name="Hiwatashi Y."/>
            <person name="Ishikawa M."/>
            <person name="Iwata M."/>
            <person name="Karol K.G."/>
            <person name="Koehler B."/>
            <person name="Kolukisaoglu U."/>
            <person name="Kubo M."/>
            <person name="Kurata T."/>
            <person name="Lalonde S."/>
            <person name="Li K."/>
            <person name="Li Y."/>
            <person name="Litt A."/>
            <person name="Lyons E."/>
            <person name="Manning G."/>
            <person name="Maruyama T."/>
            <person name="Michael T.P."/>
            <person name="Mikami K."/>
            <person name="Miyazaki S."/>
            <person name="Morinaga S."/>
            <person name="Murata T."/>
            <person name="Mueller-Roeber B."/>
            <person name="Nelson D.R."/>
            <person name="Obara M."/>
            <person name="Oguri Y."/>
            <person name="Olmstead R.G."/>
            <person name="Onodera N."/>
            <person name="Petersen B.L."/>
            <person name="Pils B."/>
            <person name="Prigge M."/>
            <person name="Rensing S.A."/>
            <person name="Riano-Pachon D.M."/>
            <person name="Roberts A.W."/>
            <person name="Sato Y."/>
            <person name="Scheller H.V."/>
            <person name="Schulz B."/>
            <person name="Schulz C."/>
            <person name="Shakirov E.V."/>
            <person name="Shibagaki N."/>
            <person name="Shinohara N."/>
            <person name="Shippen D.E."/>
            <person name="Soerensen I."/>
            <person name="Sotooka R."/>
            <person name="Sugimoto N."/>
            <person name="Sugita M."/>
            <person name="Sumikawa N."/>
            <person name="Tanurdzic M."/>
            <person name="Theissen G."/>
            <person name="Ulvskov P."/>
            <person name="Wakazuki S."/>
            <person name="Weng J.K."/>
            <person name="Willats W.W."/>
            <person name="Wipf D."/>
            <person name="Wolf P.G."/>
            <person name="Yang L."/>
            <person name="Zimmer A.D."/>
            <person name="Zhu Q."/>
            <person name="Mitros T."/>
            <person name="Hellsten U."/>
            <person name="Loque D."/>
            <person name="Otillar R."/>
            <person name="Salamov A."/>
            <person name="Schmutz J."/>
            <person name="Shapiro H."/>
            <person name="Lindquist E."/>
            <person name="Lucas S."/>
            <person name="Rokhsar D."/>
            <person name="Grigoriev I.V."/>
        </authorList>
    </citation>
    <scope>NUCLEOTIDE SEQUENCE [LARGE SCALE GENOMIC DNA]</scope>
</reference>
<dbReference type="AlphaFoldDB" id="D8QZJ1"/>